<proteinExistence type="inferred from homology"/>
<dbReference type="AlphaFoldDB" id="A0A1Y2D5J2"/>
<comment type="similarity">
    <text evidence="6">Belongs to the NFYA/HAP2 subunit family.</text>
</comment>
<evidence type="ECO:0000256" key="7">
    <source>
        <dbReference type="SAM" id="MobiDB-lite"/>
    </source>
</evidence>
<comment type="subcellular location">
    <subcellularLocation>
        <location evidence="1 6">Nucleus</location>
    </subcellularLocation>
</comment>
<dbReference type="EMBL" id="MCOG01000084">
    <property type="protein sequence ID" value="ORY54520.1"/>
    <property type="molecule type" value="Genomic_DNA"/>
</dbReference>
<evidence type="ECO:0000256" key="2">
    <source>
        <dbReference type="ARBA" id="ARBA00023015"/>
    </source>
</evidence>
<feature type="compositionally biased region" description="Low complexity" evidence="7">
    <location>
        <begin position="90"/>
        <end position="131"/>
    </location>
</feature>
<dbReference type="PRINTS" id="PR00616">
    <property type="entry name" value="CCAATSUBUNTB"/>
</dbReference>
<accession>A0A1Y2D5J2</accession>
<name>A0A1Y2D5J2_9FUNG</name>
<dbReference type="InterPro" id="IPR001289">
    <property type="entry name" value="NFYA"/>
</dbReference>
<evidence type="ECO:0000256" key="5">
    <source>
        <dbReference type="ARBA" id="ARBA00023242"/>
    </source>
</evidence>
<keyword evidence="2 6" id="KW-0805">Transcription regulation</keyword>
<dbReference type="Pfam" id="PF02045">
    <property type="entry name" value="CBFB_NFYA"/>
    <property type="match status" value="1"/>
</dbReference>
<dbReference type="Gene3D" id="6.10.250.2430">
    <property type="match status" value="1"/>
</dbReference>
<feature type="compositionally biased region" description="Basic residues" evidence="7">
    <location>
        <begin position="55"/>
        <end position="71"/>
    </location>
</feature>
<dbReference type="STRING" id="1754190.A0A1Y2D5J2"/>
<evidence type="ECO:0000313" key="9">
    <source>
        <dbReference type="Proteomes" id="UP000193920"/>
    </source>
</evidence>
<evidence type="ECO:0000256" key="6">
    <source>
        <dbReference type="RuleBase" id="RU367155"/>
    </source>
</evidence>
<dbReference type="PROSITE" id="PS51152">
    <property type="entry name" value="NFYA_HAP2_2"/>
    <property type="match status" value="1"/>
</dbReference>
<dbReference type="OrthoDB" id="1097733at2759"/>
<dbReference type="GO" id="GO:0003677">
    <property type="term" value="F:DNA binding"/>
    <property type="evidence" value="ECO:0007669"/>
    <property type="project" value="UniProtKB-KW"/>
</dbReference>
<keyword evidence="3 6" id="KW-0238">DNA-binding</keyword>
<keyword evidence="5 6" id="KW-0539">Nucleus</keyword>
<dbReference type="Proteomes" id="UP000193920">
    <property type="component" value="Unassembled WGS sequence"/>
</dbReference>
<gene>
    <name evidence="8" type="ORF">LY90DRAFT_412376</name>
</gene>
<feature type="region of interest" description="Disordered" evidence="7">
    <location>
        <begin position="1"/>
        <end position="26"/>
    </location>
</feature>
<evidence type="ECO:0000313" key="8">
    <source>
        <dbReference type="EMBL" id="ORY54520.1"/>
    </source>
</evidence>
<comment type="caution">
    <text evidence="8">The sequence shown here is derived from an EMBL/GenBank/DDBJ whole genome shotgun (WGS) entry which is preliminary data.</text>
</comment>
<feature type="region of interest" description="Disordered" evidence="7">
    <location>
        <begin position="55"/>
        <end position="131"/>
    </location>
</feature>
<dbReference type="PANTHER" id="PTHR12632">
    <property type="entry name" value="TRANSCRIPTION FACTOR NF-Y ALPHA-RELATED"/>
    <property type="match status" value="1"/>
</dbReference>
<sequence>MAAAAAASVGGASGVVQNTGEEPLYVNAKQYHRILKRREARTKWEAYNKNPKKVKGYLHESRHKHAMKRPRGPGGRFLSSKELADMALKQQQQQQQQEQQNQQNQQNQGQTQQQNQQSQSQNQSQIQNQQQNVTQVNAQNLTQNLNLLNTANAVQQVNQQTASQLSQQLLQQQSVMTQQTTQ</sequence>
<evidence type="ECO:0000256" key="4">
    <source>
        <dbReference type="ARBA" id="ARBA00023163"/>
    </source>
</evidence>
<dbReference type="SMART" id="SM00521">
    <property type="entry name" value="CBF"/>
    <property type="match status" value="1"/>
</dbReference>
<evidence type="ECO:0000256" key="3">
    <source>
        <dbReference type="ARBA" id="ARBA00023125"/>
    </source>
</evidence>
<feature type="compositionally biased region" description="Low complexity" evidence="7">
    <location>
        <begin position="1"/>
        <end position="16"/>
    </location>
</feature>
<comment type="subunit">
    <text evidence="6">Heterotrimer.</text>
</comment>
<keyword evidence="4 6" id="KW-0804">Transcription</keyword>
<comment type="function">
    <text evidence="6">Component of the sequence-specific heterotrimeric transcription factor (NF-Y) which specifically recognizes a 5'-CCAAT-3' box motif found in the promoters of its target genes.</text>
</comment>
<reference evidence="8 9" key="1">
    <citation type="submission" date="2016-08" db="EMBL/GenBank/DDBJ databases">
        <title>A Parts List for Fungal Cellulosomes Revealed by Comparative Genomics.</title>
        <authorList>
            <consortium name="DOE Joint Genome Institute"/>
            <person name="Haitjema C.H."/>
            <person name="Gilmore S.P."/>
            <person name="Henske J.K."/>
            <person name="Solomon K.V."/>
            <person name="De Groot R."/>
            <person name="Kuo A."/>
            <person name="Mondo S.J."/>
            <person name="Salamov A.A."/>
            <person name="Labutti K."/>
            <person name="Zhao Z."/>
            <person name="Chiniquy J."/>
            <person name="Barry K."/>
            <person name="Brewer H.M."/>
            <person name="Purvine S.O."/>
            <person name="Wright A.T."/>
            <person name="Boxma B."/>
            <person name="Van Alen T."/>
            <person name="Hackstein J.H."/>
            <person name="Baker S.E."/>
            <person name="Grigoriev I.V."/>
            <person name="O'Malley M.A."/>
        </authorList>
    </citation>
    <scope>NUCLEOTIDE SEQUENCE [LARGE SCALE GENOMIC DNA]</scope>
    <source>
        <strain evidence="8 9">G1</strain>
    </source>
</reference>
<organism evidence="8 9">
    <name type="scientific">Neocallimastix californiae</name>
    <dbReference type="NCBI Taxonomy" id="1754190"/>
    <lineage>
        <taxon>Eukaryota</taxon>
        <taxon>Fungi</taxon>
        <taxon>Fungi incertae sedis</taxon>
        <taxon>Chytridiomycota</taxon>
        <taxon>Chytridiomycota incertae sedis</taxon>
        <taxon>Neocallimastigomycetes</taxon>
        <taxon>Neocallimastigales</taxon>
        <taxon>Neocallimastigaceae</taxon>
        <taxon>Neocallimastix</taxon>
    </lineage>
</organism>
<protein>
    <recommendedName>
        <fullName evidence="6">Transcriptional activator HAP2</fullName>
    </recommendedName>
</protein>
<dbReference type="GO" id="GO:0003700">
    <property type="term" value="F:DNA-binding transcription factor activity"/>
    <property type="evidence" value="ECO:0007669"/>
    <property type="project" value="UniProtKB-UniRule"/>
</dbReference>
<dbReference type="GO" id="GO:0005634">
    <property type="term" value="C:nucleus"/>
    <property type="evidence" value="ECO:0007669"/>
    <property type="project" value="UniProtKB-SubCell"/>
</dbReference>
<keyword evidence="9" id="KW-1185">Reference proteome</keyword>
<evidence type="ECO:0000256" key="1">
    <source>
        <dbReference type="ARBA" id="ARBA00004123"/>
    </source>
</evidence>